<dbReference type="RefSeq" id="WP_260593890.1">
    <property type="nucleotide sequence ID" value="NZ_CP104003.1"/>
</dbReference>
<dbReference type="Gene3D" id="3.30.1780.10">
    <property type="entry name" value="ornithine cyclodeaminase, domain 1"/>
    <property type="match status" value="1"/>
</dbReference>
<dbReference type="GeneID" id="74940965"/>
<evidence type="ECO:0000313" key="2">
    <source>
        <dbReference type="Proteomes" id="UP001057580"/>
    </source>
</evidence>
<dbReference type="Proteomes" id="UP001057580">
    <property type="component" value="Chromosome"/>
</dbReference>
<dbReference type="InterPro" id="IPR023401">
    <property type="entry name" value="ODC_N"/>
</dbReference>
<accession>A0A9E7R572</accession>
<dbReference type="Pfam" id="PF02423">
    <property type="entry name" value="OCD_Mu_crystall"/>
    <property type="match status" value="1"/>
</dbReference>
<sequence length="304" mass="32192">MRLLTDDDVAALEPSEVVGAMERAVRLHATGELRAPPRWSVEAVGAGGNEPPGDLVFTCGATPEAIGFRVYETLGSGEGHTQLTAVWDGQNGRFRGLVEGHRLGVARTAGLNGVAIDHLARDDASVLGVLGTGPQARMGARVACAVREFDSARVFSPTREHRETFAERMAAKLGVPVEAHESAEPVVRESDVLYVATDARSPVFEPDWVRDGTHVCTLGPKFEGAHEVPLALADRASAVVTDSLAQVDGYADYRDPSFLAPERFVELGDVVSAELGRDPADVTLFCSVGLAGTEVVLADRLLGG</sequence>
<dbReference type="InterPro" id="IPR003462">
    <property type="entry name" value="ODC_Mu_crystall"/>
</dbReference>
<reference evidence="1" key="1">
    <citation type="submission" date="2022-09" db="EMBL/GenBank/DDBJ databases">
        <title>Diverse halophilic archaea isolated from saline environments.</title>
        <authorList>
            <person name="Cui H.-L."/>
        </authorList>
    </citation>
    <scope>NUCLEOTIDE SEQUENCE</scope>
    <source>
        <strain evidence="1">ZS-35-S2</strain>
    </source>
</reference>
<dbReference type="PANTHER" id="PTHR13812">
    <property type="entry name" value="KETIMINE REDUCTASE MU-CRYSTALLIN"/>
    <property type="match status" value="1"/>
</dbReference>
<name>A0A9E7R572_9EURY</name>
<dbReference type="SUPFAM" id="SSF51735">
    <property type="entry name" value="NAD(P)-binding Rossmann-fold domains"/>
    <property type="match status" value="1"/>
</dbReference>
<evidence type="ECO:0008006" key="3">
    <source>
        <dbReference type="Google" id="ProtNLM"/>
    </source>
</evidence>
<dbReference type="PIRSF" id="PIRSF001439">
    <property type="entry name" value="CryM"/>
    <property type="match status" value="1"/>
</dbReference>
<dbReference type="GO" id="GO:0005737">
    <property type="term" value="C:cytoplasm"/>
    <property type="evidence" value="ECO:0007669"/>
    <property type="project" value="TreeGrafter"/>
</dbReference>
<dbReference type="Gene3D" id="3.40.50.720">
    <property type="entry name" value="NAD(P)-binding Rossmann-like Domain"/>
    <property type="match status" value="1"/>
</dbReference>
<keyword evidence="2" id="KW-1185">Reference proteome</keyword>
<dbReference type="InterPro" id="IPR036291">
    <property type="entry name" value="NAD(P)-bd_dom_sf"/>
</dbReference>
<gene>
    <name evidence="1" type="ORF">N0B31_01045</name>
</gene>
<proteinExistence type="predicted"/>
<dbReference type="KEGG" id="ssai:N0B31_01045"/>
<protein>
    <recommendedName>
        <fullName evidence="3">Ornithine cyclodeaminase family protein</fullName>
    </recommendedName>
</protein>
<dbReference type="AlphaFoldDB" id="A0A9E7R572"/>
<evidence type="ECO:0000313" key="1">
    <source>
        <dbReference type="EMBL" id="UWM54880.1"/>
    </source>
</evidence>
<organism evidence="1 2">
    <name type="scientific">Salinirubellus salinus</name>
    <dbReference type="NCBI Taxonomy" id="1364945"/>
    <lineage>
        <taxon>Archaea</taxon>
        <taxon>Methanobacteriati</taxon>
        <taxon>Methanobacteriota</taxon>
        <taxon>Stenosarchaea group</taxon>
        <taxon>Halobacteria</taxon>
        <taxon>Halobacteriales</taxon>
        <taxon>Natronomonadaceae</taxon>
        <taxon>Salinirubellus</taxon>
    </lineage>
</organism>
<dbReference type="EMBL" id="CP104003">
    <property type="protein sequence ID" value="UWM54880.1"/>
    <property type="molecule type" value="Genomic_DNA"/>
</dbReference>
<dbReference type="PANTHER" id="PTHR13812:SF19">
    <property type="entry name" value="KETIMINE REDUCTASE MU-CRYSTALLIN"/>
    <property type="match status" value="1"/>
</dbReference>